<sequence length="81" mass="8883">MDLAIFGLFKGSEKFFGAKTTTRSSNCLPEPNPISFQVWVGPPDYHPEMQPPIKPELISREVAGSIANQQAGHFLPARQGT</sequence>
<proteinExistence type="predicted"/>
<accession>A0A2N5UW44</accession>
<name>A0A2N5UW44_9BASI</name>
<comment type="caution">
    <text evidence="1">The sequence shown here is derived from an EMBL/GenBank/DDBJ whole genome shotgun (WGS) entry which is preliminary data.</text>
</comment>
<protein>
    <submittedName>
        <fullName evidence="1">Uncharacterized protein</fullName>
    </submittedName>
</protein>
<dbReference type="EMBL" id="PGCJ01000163">
    <property type="protein sequence ID" value="PLW41978.1"/>
    <property type="molecule type" value="Genomic_DNA"/>
</dbReference>
<evidence type="ECO:0000313" key="1">
    <source>
        <dbReference type="EMBL" id="PLW41978.1"/>
    </source>
</evidence>
<evidence type="ECO:0000313" key="2">
    <source>
        <dbReference type="Proteomes" id="UP000235388"/>
    </source>
</evidence>
<gene>
    <name evidence="1" type="ORF">PCANC_11104</name>
</gene>
<reference evidence="1 2" key="1">
    <citation type="submission" date="2017-11" db="EMBL/GenBank/DDBJ databases">
        <title>De novo assembly and phasing of dikaryotic genomes from two isolates of Puccinia coronata f. sp. avenae, the causal agent of oat crown rust.</title>
        <authorList>
            <person name="Miller M.E."/>
            <person name="Zhang Y."/>
            <person name="Omidvar V."/>
            <person name="Sperschneider J."/>
            <person name="Schwessinger B."/>
            <person name="Raley C."/>
            <person name="Palmer J.M."/>
            <person name="Garnica D."/>
            <person name="Upadhyaya N."/>
            <person name="Rathjen J."/>
            <person name="Taylor J.M."/>
            <person name="Park R.F."/>
            <person name="Dodds P.N."/>
            <person name="Hirsch C.D."/>
            <person name="Kianian S.F."/>
            <person name="Figueroa M."/>
        </authorList>
    </citation>
    <scope>NUCLEOTIDE SEQUENCE [LARGE SCALE GENOMIC DNA]</scope>
    <source>
        <strain evidence="1">12NC29</strain>
    </source>
</reference>
<dbReference type="AlphaFoldDB" id="A0A2N5UW44"/>
<dbReference type="Proteomes" id="UP000235388">
    <property type="component" value="Unassembled WGS sequence"/>
</dbReference>
<organism evidence="1 2">
    <name type="scientific">Puccinia coronata f. sp. avenae</name>
    <dbReference type="NCBI Taxonomy" id="200324"/>
    <lineage>
        <taxon>Eukaryota</taxon>
        <taxon>Fungi</taxon>
        <taxon>Dikarya</taxon>
        <taxon>Basidiomycota</taxon>
        <taxon>Pucciniomycotina</taxon>
        <taxon>Pucciniomycetes</taxon>
        <taxon>Pucciniales</taxon>
        <taxon>Pucciniaceae</taxon>
        <taxon>Puccinia</taxon>
    </lineage>
</organism>
<keyword evidence="2" id="KW-1185">Reference proteome</keyword>